<dbReference type="SUPFAM" id="SSF52047">
    <property type="entry name" value="RNI-like"/>
    <property type="match status" value="1"/>
</dbReference>
<protein>
    <recommendedName>
        <fullName evidence="3">F-box domain-containing protein</fullName>
    </recommendedName>
</protein>
<evidence type="ECO:0000313" key="1">
    <source>
        <dbReference type="EMBL" id="KZP33592.1"/>
    </source>
</evidence>
<keyword evidence="2" id="KW-1185">Reference proteome</keyword>
<dbReference type="Proteomes" id="UP000076532">
    <property type="component" value="Unassembled WGS sequence"/>
</dbReference>
<organism evidence="1 2">
    <name type="scientific">Athelia psychrophila</name>
    <dbReference type="NCBI Taxonomy" id="1759441"/>
    <lineage>
        <taxon>Eukaryota</taxon>
        <taxon>Fungi</taxon>
        <taxon>Dikarya</taxon>
        <taxon>Basidiomycota</taxon>
        <taxon>Agaricomycotina</taxon>
        <taxon>Agaricomycetes</taxon>
        <taxon>Agaricomycetidae</taxon>
        <taxon>Atheliales</taxon>
        <taxon>Atheliaceae</taxon>
        <taxon>Athelia</taxon>
    </lineage>
</organism>
<sequence>MESCPIEILQQIFELACTDGGKTARSLSLVSRGVHSQSKRSRFLTVALLDAKQLTAFSGLLSSSACPSQALNVRHLFIAASAQDDSQSTIHSTSSKRAKIFSTEIRSAVSNTLSLLAPSLLTLSMYFNFPSPDWVILPLPFSFPSLSKLALNHSHATGFLPQTTLSQLPSCPKLRRLALMGFIRADPSVNIIETVQKVAPALTHICIPVSSVNHATLLSNFPPSASLPLDVARYANGLSYLLVYPSPQPSIIDTVPRQVLGGRKLDSVARKWGHAQSSWASRTGKVNVREAWLQAWAEGMDGGCGYWSLAAQ</sequence>
<reference evidence="1 2" key="1">
    <citation type="journal article" date="2016" name="Mol. Biol. Evol.">
        <title>Comparative Genomics of Early-Diverging Mushroom-Forming Fungi Provides Insights into the Origins of Lignocellulose Decay Capabilities.</title>
        <authorList>
            <person name="Nagy L.G."/>
            <person name="Riley R."/>
            <person name="Tritt A."/>
            <person name="Adam C."/>
            <person name="Daum C."/>
            <person name="Floudas D."/>
            <person name="Sun H."/>
            <person name="Yadav J.S."/>
            <person name="Pangilinan J."/>
            <person name="Larsson K.H."/>
            <person name="Matsuura K."/>
            <person name="Barry K."/>
            <person name="Labutti K."/>
            <person name="Kuo R."/>
            <person name="Ohm R.A."/>
            <person name="Bhattacharya S.S."/>
            <person name="Shirouzu T."/>
            <person name="Yoshinaga Y."/>
            <person name="Martin F.M."/>
            <person name="Grigoriev I.V."/>
            <person name="Hibbett D.S."/>
        </authorList>
    </citation>
    <scope>NUCLEOTIDE SEQUENCE [LARGE SCALE GENOMIC DNA]</scope>
    <source>
        <strain evidence="1 2">CBS 109695</strain>
    </source>
</reference>
<accession>A0A166WBM3</accession>
<dbReference type="EMBL" id="KV417482">
    <property type="protein sequence ID" value="KZP33592.1"/>
    <property type="molecule type" value="Genomic_DNA"/>
</dbReference>
<dbReference type="OrthoDB" id="2748701at2759"/>
<proteinExistence type="predicted"/>
<name>A0A166WBM3_9AGAM</name>
<evidence type="ECO:0008006" key="3">
    <source>
        <dbReference type="Google" id="ProtNLM"/>
    </source>
</evidence>
<dbReference type="AlphaFoldDB" id="A0A166WBM3"/>
<gene>
    <name evidence="1" type="ORF">FIBSPDRAFT_311351</name>
</gene>
<evidence type="ECO:0000313" key="2">
    <source>
        <dbReference type="Proteomes" id="UP000076532"/>
    </source>
</evidence>